<evidence type="ECO:0000259" key="1">
    <source>
        <dbReference type="PROSITE" id="PS51186"/>
    </source>
</evidence>
<dbReference type="AlphaFoldDB" id="A0A9E6Q126"/>
<name>A0A9E6Q126_9PSED</name>
<dbReference type="EC" id="2.3.1.-" evidence="2"/>
<dbReference type="Proteomes" id="UP000633418">
    <property type="component" value="Chromosome"/>
</dbReference>
<reference evidence="2 3" key="2">
    <citation type="journal article" date="2021" name="Microorganisms">
        <title>The Ever-Expanding Pseudomonas Genus: Description of 43 New Species and Partition of the Pseudomonas putida Group.</title>
        <authorList>
            <person name="Girard L."/>
            <person name="Lood C."/>
            <person name="Hofte M."/>
            <person name="Vandamme P."/>
            <person name="Rokni-Zadeh H."/>
            <person name="van Noort V."/>
            <person name="Lavigne R."/>
            <person name="De Mot R."/>
        </authorList>
    </citation>
    <scope>NUCLEOTIDE SEQUENCE [LARGE SCALE GENOMIC DNA]</scope>
    <source>
        <strain evidence="2 3">RW9S1A</strain>
    </source>
</reference>
<dbReference type="PROSITE" id="PS51186">
    <property type="entry name" value="GNAT"/>
    <property type="match status" value="1"/>
</dbReference>
<reference evidence="2 3" key="1">
    <citation type="journal article" date="2020" name="Microorganisms">
        <title>Reliable Identification of Environmental Pseudomonas Isolates Using the rpoD Gene.</title>
        <authorList>
            <consortium name="The Broad Institute Genome Sequencing Platform"/>
            <person name="Girard L."/>
            <person name="Lood C."/>
            <person name="Rokni-Zadeh H."/>
            <person name="van Noort V."/>
            <person name="Lavigne R."/>
            <person name="De Mot R."/>
        </authorList>
    </citation>
    <scope>NUCLEOTIDE SEQUENCE [LARGE SCALE GENOMIC DNA]</scope>
    <source>
        <strain evidence="2 3">RW9S1A</strain>
    </source>
</reference>
<keyword evidence="2" id="KW-0808">Transferase</keyword>
<proteinExistence type="predicted"/>
<dbReference type="Pfam" id="PF13508">
    <property type="entry name" value="Acetyltransf_7"/>
    <property type="match status" value="1"/>
</dbReference>
<protein>
    <submittedName>
        <fullName evidence="2">GNAT family N-acetyltransferase</fullName>
        <ecNumber evidence="2">2.3.1.-</ecNumber>
    </submittedName>
</protein>
<dbReference type="SUPFAM" id="SSF55729">
    <property type="entry name" value="Acyl-CoA N-acyltransferases (Nat)"/>
    <property type="match status" value="1"/>
</dbReference>
<keyword evidence="2" id="KW-0012">Acyltransferase</keyword>
<dbReference type="GO" id="GO:0016747">
    <property type="term" value="F:acyltransferase activity, transferring groups other than amino-acyl groups"/>
    <property type="evidence" value="ECO:0007669"/>
    <property type="project" value="InterPro"/>
</dbReference>
<sequence length="151" mass="16528">MIRAATHDDIPRLVELGTLLHHTSSYAGTSFNPDKVGSFLGQLIDGLGVVFAAEVDGQVVGGFAGAITEQWFSDDLLAYDYSIFIEPGKRHGIIALKLILAFQNWATAKGVKEIHMGITTGMNVEGTSRLYKRLGFEYVGPLFKMEVEHGR</sequence>
<evidence type="ECO:0000313" key="3">
    <source>
        <dbReference type="Proteomes" id="UP000633418"/>
    </source>
</evidence>
<organism evidence="2 3">
    <name type="scientific">Pseudomonas xantholysinigenes</name>
    <dbReference type="NCBI Taxonomy" id="2745490"/>
    <lineage>
        <taxon>Bacteria</taxon>
        <taxon>Pseudomonadati</taxon>
        <taxon>Pseudomonadota</taxon>
        <taxon>Gammaproteobacteria</taxon>
        <taxon>Pseudomonadales</taxon>
        <taxon>Pseudomonadaceae</taxon>
        <taxon>Pseudomonas</taxon>
    </lineage>
</organism>
<dbReference type="InterPro" id="IPR016181">
    <property type="entry name" value="Acyl_CoA_acyltransferase"/>
</dbReference>
<feature type="domain" description="N-acetyltransferase" evidence="1">
    <location>
        <begin position="1"/>
        <end position="151"/>
    </location>
</feature>
<dbReference type="Gene3D" id="3.40.630.30">
    <property type="match status" value="1"/>
</dbReference>
<dbReference type="InterPro" id="IPR000182">
    <property type="entry name" value="GNAT_dom"/>
</dbReference>
<dbReference type="EMBL" id="CP077095">
    <property type="protein sequence ID" value="QXI40437.1"/>
    <property type="molecule type" value="Genomic_DNA"/>
</dbReference>
<evidence type="ECO:0000313" key="2">
    <source>
        <dbReference type="EMBL" id="QXI40437.1"/>
    </source>
</evidence>
<dbReference type="RefSeq" id="WP_186662324.1">
    <property type="nucleotide sequence ID" value="NZ_CP077095.1"/>
</dbReference>
<keyword evidence="3" id="KW-1185">Reference proteome</keyword>
<dbReference type="KEGG" id="pxn:HU772_010335"/>
<accession>A0A9E6Q126</accession>
<gene>
    <name evidence="2" type="ORF">HU772_010335</name>
</gene>